<reference evidence="2" key="1">
    <citation type="submission" date="2020-06" db="EMBL/GenBank/DDBJ databases">
        <authorList>
            <consortium name="Plant Systems Biology data submission"/>
        </authorList>
    </citation>
    <scope>NUCLEOTIDE SEQUENCE</scope>
    <source>
        <strain evidence="2">D6</strain>
    </source>
</reference>
<feature type="compositionally biased region" description="Polar residues" evidence="1">
    <location>
        <begin position="209"/>
        <end position="224"/>
    </location>
</feature>
<dbReference type="EMBL" id="CAICTM010000357">
    <property type="protein sequence ID" value="CAB9508735.1"/>
    <property type="molecule type" value="Genomic_DNA"/>
</dbReference>
<feature type="region of interest" description="Disordered" evidence="1">
    <location>
        <begin position="206"/>
        <end position="229"/>
    </location>
</feature>
<feature type="compositionally biased region" description="Polar residues" evidence="1">
    <location>
        <begin position="11"/>
        <end position="25"/>
    </location>
</feature>
<evidence type="ECO:0000313" key="3">
    <source>
        <dbReference type="Proteomes" id="UP001153069"/>
    </source>
</evidence>
<sequence length="377" mass="42313">MNQDDDGGGTTRQNGKQQSTSANQDTQHEIEKMSKVPSTETTVRNAVGQGMNAFSDAINNNLVAARYGTVATVTLLAAYGLSNTPLFFRYKSVADIPARLFVGRKRLRARLIRTEENDQAGQPIICYVRHLSPVGRVLNREMYEFGTRAAPSAQVTGNPEGDLIKVEIAGLSAPPFYASTDYQRGEWLQRLASDKTKVTLQLLGRRVPNSPSTGTGNAHNNTMEPNHRNKRDVTVILPELEQSLQKDNLQQGAEEQQEQQIAVGRLYYRPSLFQLFATDLATPLVRYGHATAESEMFMKSLHTEGTKIVDATQGLDTIRKDVKYLDRLGKLEYEAAKGSYGMWSDTLIREKRRDIVDEVEFQTNATAWQKLWRWIRG</sequence>
<feature type="region of interest" description="Disordered" evidence="1">
    <location>
        <begin position="1"/>
        <end position="40"/>
    </location>
</feature>
<dbReference type="AlphaFoldDB" id="A0A9N8HDU8"/>
<dbReference type="OrthoDB" id="47556at2759"/>
<protein>
    <submittedName>
        <fullName evidence="2">Uncharacterized protein</fullName>
    </submittedName>
</protein>
<dbReference type="Proteomes" id="UP001153069">
    <property type="component" value="Unassembled WGS sequence"/>
</dbReference>
<accession>A0A9N8HDU8</accession>
<proteinExistence type="predicted"/>
<evidence type="ECO:0000256" key="1">
    <source>
        <dbReference type="SAM" id="MobiDB-lite"/>
    </source>
</evidence>
<name>A0A9N8HDU8_9STRA</name>
<organism evidence="2 3">
    <name type="scientific">Seminavis robusta</name>
    <dbReference type="NCBI Taxonomy" id="568900"/>
    <lineage>
        <taxon>Eukaryota</taxon>
        <taxon>Sar</taxon>
        <taxon>Stramenopiles</taxon>
        <taxon>Ochrophyta</taxon>
        <taxon>Bacillariophyta</taxon>
        <taxon>Bacillariophyceae</taxon>
        <taxon>Bacillariophycidae</taxon>
        <taxon>Naviculales</taxon>
        <taxon>Naviculaceae</taxon>
        <taxon>Seminavis</taxon>
    </lineage>
</organism>
<gene>
    <name evidence="2" type="ORF">SEMRO_358_G125870.1</name>
</gene>
<keyword evidence="3" id="KW-1185">Reference proteome</keyword>
<evidence type="ECO:0000313" key="2">
    <source>
        <dbReference type="EMBL" id="CAB9508735.1"/>
    </source>
</evidence>
<comment type="caution">
    <text evidence="2">The sequence shown here is derived from an EMBL/GenBank/DDBJ whole genome shotgun (WGS) entry which is preliminary data.</text>
</comment>